<comment type="similarity">
    <text evidence="3">Belongs to the TRAFAC class YlqF/YawG GTPase family. RsgA subfamily.</text>
</comment>
<feature type="region of interest" description="Disordered" evidence="4">
    <location>
        <begin position="202"/>
        <end position="232"/>
    </location>
</feature>
<name>A0A0B9AM72_BRELN</name>
<dbReference type="GO" id="GO:0005525">
    <property type="term" value="F:GTP binding"/>
    <property type="evidence" value="ECO:0007669"/>
    <property type="project" value="UniProtKB-UniRule"/>
</dbReference>
<dbReference type="PANTHER" id="PTHR32120:SF11">
    <property type="entry name" value="SMALL RIBOSOMAL SUBUNIT BIOGENESIS GTPASE RSGA 1, MITOCHONDRIAL-RELATED"/>
    <property type="match status" value="1"/>
</dbReference>
<dbReference type="GO" id="GO:0042274">
    <property type="term" value="P:ribosomal small subunit biogenesis"/>
    <property type="evidence" value="ECO:0007669"/>
    <property type="project" value="UniProtKB-UniRule"/>
</dbReference>
<dbReference type="RefSeq" id="WP_039210634.1">
    <property type="nucleotide sequence ID" value="NZ_JTJZ01000020.1"/>
</dbReference>
<evidence type="ECO:0000313" key="7">
    <source>
        <dbReference type="EMBL" id="KHS51842.1"/>
    </source>
</evidence>
<comment type="function">
    <text evidence="3">One of several proteins that assist in the late maturation steps of the functional core of the 30S ribosomal subunit. Helps release RbfA from mature subunits. May play a role in the assembly of ribosomal proteins into the subunit. Circularly permuted GTPase that catalyzes slow GTP hydrolysis, GTPase activity is stimulated by the 30S ribosomal subunit.</text>
</comment>
<evidence type="ECO:0000259" key="6">
    <source>
        <dbReference type="PROSITE" id="PS51721"/>
    </source>
</evidence>
<evidence type="ECO:0000256" key="1">
    <source>
        <dbReference type="ARBA" id="ARBA00022741"/>
    </source>
</evidence>
<evidence type="ECO:0000256" key="2">
    <source>
        <dbReference type="ARBA" id="ARBA00023134"/>
    </source>
</evidence>
<comment type="caution">
    <text evidence="7">The sequence shown here is derived from an EMBL/GenBank/DDBJ whole genome shotgun (WGS) entry which is preliminary data.</text>
</comment>
<dbReference type="Proteomes" id="UP000031488">
    <property type="component" value="Unassembled WGS sequence"/>
</dbReference>
<dbReference type="GO" id="GO:0003924">
    <property type="term" value="F:GTPase activity"/>
    <property type="evidence" value="ECO:0007669"/>
    <property type="project" value="UniProtKB-UniRule"/>
</dbReference>
<dbReference type="InterPro" id="IPR030378">
    <property type="entry name" value="G_CP_dom"/>
</dbReference>
<feature type="compositionally biased region" description="Basic and acidic residues" evidence="4">
    <location>
        <begin position="222"/>
        <end position="232"/>
    </location>
</feature>
<dbReference type="EMBL" id="JTJZ01000020">
    <property type="protein sequence ID" value="KHS51842.1"/>
    <property type="molecule type" value="Genomic_DNA"/>
</dbReference>
<feature type="domain" description="CP-type G" evidence="6">
    <location>
        <begin position="118"/>
        <end position="304"/>
    </location>
</feature>
<dbReference type="PANTHER" id="PTHR32120">
    <property type="entry name" value="SMALL RIBOSOMAL SUBUNIT BIOGENESIS GTPASE RSGA"/>
    <property type="match status" value="1"/>
</dbReference>
<comment type="subunit">
    <text evidence="3">Monomer. Associates with 30S ribosomal subunit, binds 16S rRNA.</text>
</comment>
<dbReference type="InterPro" id="IPR004881">
    <property type="entry name" value="Ribosome_biogen_GTPase_RsgA"/>
</dbReference>
<keyword evidence="1 3" id="KW-0547">Nucleotide-binding</keyword>
<evidence type="ECO:0000259" key="5">
    <source>
        <dbReference type="PROSITE" id="PS50936"/>
    </source>
</evidence>
<dbReference type="InterPro" id="IPR027417">
    <property type="entry name" value="P-loop_NTPase"/>
</dbReference>
<sequence length="371" mass="39681">MAKIFRDEDYRPRPNRRGSRPRTKNRPDHKDAVSGLVTSVDRGRYRVILADDDGNFPSTPPTRKKKGKRPRGATSVTAVRASHLRKQAIVPGDIVRLVGDTSGAEGTLARLVEITERQTLLRRSADDTDPTERVLVANVDVMGIVTATMDPDPSFGLIDRALVAAFDAGITPLLIVTKTDLHPATELKQRFSASGVDIVESSVAPETEPTDPSVGDSTANDSARDEAEPHAEVAERLRGRISVLVGHSGVGKSTLTNVLVPAADRATGHVNDVTGRGRHTSSSAVCLPLERGGWLIDTPGVRSFGLAHVDRETLISAFPELVDATAECPRGCTHLVDSPGCRLDEWVADGKAGPGGVSRLESLRRLLPSTG</sequence>
<dbReference type="GO" id="GO:0046872">
    <property type="term" value="F:metal ion binding"/>
    <property type="evidence" value="ECO:0007669"/>
    <property type="project" value="UniProtKB-KW"/>
</dbReference>
<gene>
    <name evidence="3" type="primary">rsgA</name>
    <name evidence="7" type="ORF">AE0388_2392</name>
</gene>
<feature type="binding site" evidence="3">
    <location>
        <begin position="177"/>
        <end position="180"/>
    </location>
    <ligand>
        <name>GTP</name>
        <dbReference type="ChEBI" id="CHEBI:37565"/>
    </ligand>
</feature>
<feature type="region of interest" description="Disordered" evidence="4">
    <location>
        <begin position="1"/>
        <end position="37"/>
    </location>
</feature>
<dbReference type="CDD" id="cd01854">
    <property type="entry name" value="YjeQ_EngC"/>
    <property type="match status" value="1"/>
</dbReference>
<dbReference type="PROSITE" id="PS51721">
    <property type="entry name" value="G_CP"/>
    <property type="match status" value="1"/>
</dbReference>
<dbReference type="PATRIC" id="fig|1703.6.peg.2290"/>
<reference evidence="7 8" key="1">
    <citation type="submission" date="2014-11" db="EMBL/GenBank/DDBJ databases">
        <title>Draft Genome Sequence of Brevibacterium linens AE038-8.</title>
        <authorList>
            <person name="Maizel D."/>
            <person name="Utturkar S.M."/>
            <person name="Brown S.D."/>
            <person name="Ferrero M."/>
            <person name="Rosen B.P."/>
        </authorList>
    </citation>
    <scope>NUCLEOTIDE SEQUENCE [LARGE SCALE GENOMIC DNA]</scope>
    <source>
        <strain evidence="7 8">AE038-8</strain>
    </source>
</reference>
<evidence type="ECO:0000313" key="8">
    <source>
        <dbReference type="Proteomes" id="UP000031488"/>
    </source>
</evidence>
<dbReference type="Pfam" id="PF03193">
    <property type="entry name" value="RsgA_GTPase"/>
    <property type="match status" value="1"/>
</dbReference>
<dbReference type="GO" id="GO:0019843">
    <property type="term" value="F:rRNA binding"/>
    <property type="evidence" value="ECO:0007669"/>
    <property type="project" value="UniProtKB-KW"/>
</dbReference>
<dbReference type="GO" id="GO:0005737">
    <property type="term" value="C:cytoplasm"/>
    <property type="evidence" value="ECO:0007669"/>
    <property type="project" value="UniProtKB-SubCell"/>
</dbReference>
<feature type="binding site" evidence="3">
    <location>
        <position position="332"/>
    </location>
    <ligand>
        <name>Zn(2+)</name>
        <dbReference type="ChEBI" id="CHEBI:29105"/>
    </ligand>
</feature>
<proteinExistence type="inferred from homology"/>
<dbReference type="EC" id="3.6.1.-" evidence="3"/>
<dbReference type="SUPFAM" id="SSF52540">
    <property type="entry name" value="P-loop containing nucleoside triphosphate hydrolases"/>
    <property type="match status" value="1"/>
</dbReference>
<feature type="compositionally biased region" description="Basic and acidic residues" evidence="4">
    <location>
        <begin position="1"/>
        <end position="12"/>
    </location>
</feature>
<dbReference type="HAMAP" id="MF_01820">
    <property type="entry name" value="GTPase_RsgA"/>
    <property type="match status" value="1"/>
</dbReference>
<feature type="binding site" evidence="3">
    <location>
        <position position="334"/>
    </location>
    <ligand>
        <name>Zn(2+)</name>
        <dbReference type="ChEBI" id="CHEBI:29105"/>
    </ligand>
</feature>
<keyword evidence="2 3" id="KW-0342">GTP-binding</keyword>
<dbReference type="AlphaFoldDB" id="A0A0B9AM72"/>
<keyword evidence="3" id="KW-0694">RNA-binding</keyword>
<feature type="binding site" evidence="3">
    <location>
        <begin position="246"/>
        <end position="254"/>
    </location>
    <ligand>
        <name>GTP</name>
        <dbReference type="ChEBI" id="CHEBI:37565"/>
    </ligand>
</feature>
<dbReference type="Gene3D" id="3.40.50.300">
    <property type="entry name" value="P-loop containing nucleotide triphosphate hydrolases"/>
    <property type="match status" value="1"/>
</dbReference>
<keyword evidence="8" id="KW-1185">Reference proteome</keyword>
<keyword evidence="3" id="KW-0699">rRNA-binding</keyword>
<keyword evidence="3" id="KW-0378">Hydrolase</keyword>
<keyword evidence="3" id="KW-0862">Zinc</keyword>
<accession>A0A0B9AM72</accession>
<feature type="binding site" evidence="3">
    <location>
        <position position="328"/>
    </location>
    <ligand>
        <name>Zn(2+)</name>
        <dbReference type="ChEBI" id="CHEBI:29105"/>
    </ligand>
</feature>
<evidence type="ECO:0000256" key="3">
    <source>
        <dbReference type="HAMAP-Rule" id="MF_01820"/>
    </source>
</evidence>
<dbReference type="InterPro" id="IPR010914">
    <property type="entry name" value="RsgA_GTPase_dom"/>
</dbReference>
<keyword evidence="3" id="KW-0690">Ribosome biogenesis</keyword>
<protein>
    <recommendedName>
        <fullName evidence="3">Small ribosomal subunit biogenesis GTPase RsgA</fullName>
        <ecNumber evidence="3">3.6.1.-</ecNumber>
    </recommendedName>
</protein>
<evidence type="ECO:0000256" key="4">
    <source>
        <dbReference type="SAM" id="MobiDB-lite"/>
    </source>
</evidence>
<feature type="region of interest" description="Disordered" evidence="4">
    <location>
        <begin position="50"/>
        <end position="76"/>
    </location>
</feature>
<keyword evidence="3" id="KW-0479">Metal-binding</keyword>
<feature type="compositionally biased region" description="Basic residues" evidence="4">
    <location>
        <begin position="13"/>
        <end position="24"/>
    </location>
</feature>
<comment type="subcellular location">
    <subcellularLocation>
        <location evidence="3">Cytoplasm</location>
    </subcellularLocation>
</comment>
<feature type="domain" description="EngC GTPase" evidence="5">
    <location>
        <begin position="137"/>
        <end position="302"/>
    </location>
</feature>
<dbReference type="OrthoDB" id="9809485at2"/>
<comment type="cofactor">
    <cofactor evidence="3">
        <name>Zn(2+)</name>
        <dbReference type="ChEBI" id="CHEBI:29105"/>
    </cofactor>
    <text evidence="3">Binds 1 zinc ion per subunit.</text>
</comment>
<keyword evidence="3" id="KW-0963">Cytoplasm</keyword>
<dbReference type="Gene3D" id="1.10.40.50">
    <property type="entry name" value="Probable gtpase engc, domain 3"/>
    <property type="match status" value="1"/>
</dbReference>
<organism evidence="7 8">
    <name type="scientific">Brevibacterium linens</name>
    <dbReference type="NCBI Taxonomy" id="1703"/>
    <lineage>
        <taxon>Bacteria</taxon>
        <taxon>Bacillati</taxon>
        <taxon>Actinomycetota</taxon>
        <taxon>Actinomycetes</taxon>
        <taxon>Micrococcales</taxon>
        <taxon>Brevibacteriaceae</taxon>
        <taxon>Brevibacterium</taxon>
    </lineage>
</organism>
<feature type="binding site" evidence="3">
    <location>
        <position position="341"/>
    </location>
    <ligand>
        <name>Zn(2+)</name>
        <dbReference type="ChEBI" id="CHEBI:29105"/>
    </ligand>
</feature>
<feature type="compositionally biased region" description="Basic residues" evidence="4">
    <location>
        <begin position="62"/>
        <end position="71"/>
    </location>
</feature>
<dbReference type="PROSITE" id="PS50936">
    <property type="entry name" value="ENGC_GTPASE"/>
    <property type="match status" value="1"/>
</dbReference>